<dbReference type="PANTHER" id="PTHR46708">
    <property type="entry name" value="TENASCIN"/>
    <property type="match status" value="1"/>
</dbReference>
<dbReference type="PANTHER" id="PTHR46708:SF10">
    <property type="entry name" value="RECEPTOR-TYPE TYROSINE-PROTEIN PHOSPHATASE ETA-LIKE"/>
    <property type="match status" value="1"/>
</dbReference>
<dbReference type="CDD" id="cd00063">
    <property type="entry name" value="FN3"/>
    <property type="match status" value="2"/>
</dbReference>
<dbReference type="Pfam" id="PF00041">
    <property type="entry name" value="fn3"/>
    <property type="match status" value="2"/>
</dbReference>
<dbReference type="InterPro" id="IPR036116">
    <property type="entry name" value="FN3_sf"/>
</dbReference>
<dbReference type="OrthoDB" id="8934765at2759"/>
<keyword evidence="5" id="KW-1185">Reference proteome</keyword>
<feature type="compositionally biased region" description="Polar residues" evidence="2">
    <location>
        <begin position="115"/>
        <end position="132"/>
    </location>
</feature>
<gene>
    <name evidence="4" type="ORF">JZ751_026730</name>
</gene>
<comment type="caution">
    <text evidence="4">The sequence shown here is derived from an EMBL/GenBank/DDBJ whole genome shotgun (WGS) entry which is preliminary data.</text>
</comment>
<feature type="compositionally biased region" description="Low complexity" evidence="2">
    <location>
        <begin position="89"/>
        <end position="106"/>
    </location>
</feature>
<dbReference type="SUPFAM" id="SSF49265">
    <property type="entry name" value="Fibronectin type III"/>
    <property type="match status" value="1"/>
</dbReference>
<feature type="domain" description="Fibronectin type-III" evidence="3">
    <location>
        <begin position="342"/>
        <end position="438"/>
    </location>
</feature>
<feature type="domain" description="Fibronectin type-III" evidence="3">
    <location>
        <begin position="229"/>
        <end position="322"/>
    </location>
</feature>
<reference evidence="4" key="1">
    <citation type="thesis" date="2021" institute="BYU ScholarsArchive" country="Provo, UT, USA">
        <title>Applications of and Algorithms for Genome Assembly and Genomic Analyses with an Emphasis on Marine Teleosts.</title>
        <authorList>
            <person name="Pickett B.D."/>
        </authorList>
    </citation>
    <scope>NUCLEOTIDE SEQUENCE</scope>
    <source>
        <strain evidence="4">HI-2016</strain>
    </source>
</reference>
<evidence type="ECO:0000259" key="3">
    <source>
        <dbReference type="PROSITE" id="PS50853"/>
    </source>
</evidence>
<feature type="region of interest" description="Disordered" evidence="2">
    <location>
        <begin position="41"/>
        <end position="63"/>
    </location>
</feature>
<dbReference type="PROSITE" id="PS50853">
    <property type="entry name" value="FN3"/>
    <property type="match status" value="2"/>
</dbReference>
<dbReference type="SMART" id="SM00060">
    <property type="entry name" value="FN3"/>
    <property type="match status" value="2"/>
</dbReference>
<evidence type="ECO:0000313" key="5">
    <source>
        <dbReference type="Proteomes" id="UP000824540"/>
    </source>
</evidence>
<dbReference type="InterPro" id="IPR003961">
    <property type="entry name" value="FN3_dom"/>
</dbReference>
<evidence type="ECO:0000256" key="1">
    <source>
        <dbReference type="ARBA" id="ARBA00022737"/>
    </source>
</evidence>
<dbReference type="Proteomes" id="UP000824540">
    <property type="component" value="Unassembled WGS sequence"/>
</dbReference>
<dbReference type="InterPro" id="IPR013783">
    <property type="entry name" value="Ig-like_fold"/>
</dbReference>
<dbReference type="FunFam" id="2.60.40.10:FF:000146">
    <property type="entry name" value="Integrin beta"/>
    <property type="match status" value="2"/>
</dbReference>
<accession>A0A8T2PCX8</accession>
<dbReference type="AlphaFoldDB" id="A0A8T2PCX8"/>
<feature type="region of interest" description="Disordered" evidence="2">
    <location>
        <begin position="81"/>
        <end position="137"/>
    </location>
</feature>
<dbReference type="EMBL" id="JAFBMS010000008">
    <property type="protein sequence ID" value="KAG9350375.1"/>
    <property type="molecule type" value="Genomic_DNA"/>
</dbReference>
<dbReference type="InterPro" id="IPR050991">
    <property type="entry name" value="ECM_Regulatory_Proteins"/>
</dbReference>
<name>A0A8T2PCX8_9TELE</name>
<organism evidence="4 5">
    <name type="scientific">Albula glossodonta</name>
    <name type="common">roundjaw bonefish</name>
    <dbReference type="NCBI Taxonomy" id="121402"/>
    <lineage>
        <taxon>Eukaryota</taxon>
        <taxon>Metazoa</taxon>
        <taxon>Chordata</taxon>
        <taxon>Craniata</taxon>
        <taxon>Vertebrata</taxon>
        <taxon>Euteleostomi</taxon>
        <taxon>Actinopterygii</taxon>
        <taxon>Neopterygii</taxon>
        <taxon>Teleostei</taxon>
        <taxon>Albuliformes</taxon>
        <taxon>Albulidae</taxon>
        <taxon>Albula</taxon>
    </lineage>
</organism>
<dbReference type="PRINTS" id="PR00014">
    <property type="entry name" value="FNTYPEIII"/>
</dbReference>
<dbReference type="Gene3D" id="2.60.40.10">
    <property type="entry name" value="Immunoglobulins"/>
    <property type="match status" value="2"/>
</dbReference>
<feature type="non-terminal residue" evidence="4">
    <location>
        <position position="1"/>
    </location>
</feature>
<sequence>MLACFPPEKGLRWKHVQLVGEDLDLRKVSWRLPADVIPNRLSTDTEASDEPPHPARAQTPLQDQVINGKWDQSFLYPGSSGSITRNTKHSSSSHTQLSPLSQLSPSYHGAGGSMNLDTTTTYISGQGNSLSRRQGGMTIGGIRTDEVVLRKRSERGYYDSDVRDSIVMVDMPAGFTDSLGGSGYSTTLMNYSLGQSSRARTQSEDVNDALQNLDRVLQDPRLTPGVPDTPTRLVFSALGPTALKVSWQEPHCDRDVLGYCVLYQLLNGGEVKRIDVPSSADNSVVVKDLLPNHSYIFKVKAQSQEGWGPEREGVITIESAVDPKSPLSPMPGSPFTLSTPSAPGPLVFTALSPEALQLSWDKPRKPNGDILGYLVTCEQLHGGGDVRSFQVSGDNAETSLTVSDLTENVPYKFKVQARTTQGFGPEREGIITIESQDGGNMSQFSSQSMTRRDTHSHFRSSLDGMMMTSQHTETRGTVTRHVTKEVVSRSMVSGASMTKRVEKFYEAGIRLACPGYETGHSDAALVRLAICRSSEGRGCRQIDSELLGWRNSKQHWRGAPHRVFTLSATHGSMGEGATERKSKRGRERQWAGESLVFSSLVQSSMILLEVSMSCSLPCSSISKSCLFQSRFSGQPSVCMGLSCKQEAH</sequence>
<evidence type="ECO:0000313" key="4">
    <source>
        <dbReference type="EMBL" id="KAG9350375.1"/>
    </source>
</evidence>
<protein>
    <recommendedName>
        <fullName evidence="3">Fibronectin type-III domain-containing protein</fullName>
    </recommendedName>
</protein>
<evidence type="ECO:0000256" key="2">
    <source>
        <dbReference type="SAM" id="MobiDB-lite"/>
    </source>
</evidence>
<proteinExistence type="predicted"/>
<keyword evidence="1" id="KW-0677">Repeat</keyword>